<keyword evidence="3" id="KW-1185">Reference proteome</keyword>
<keyword evidence="1" id="KW-0808">Transferase</keyword>
<evidence type="ECO:0000313" key="2">
    <source>
        <dbReference type="EMBL" id="UUX51454.1"/>
    </source>
</evidence>
<proteinExistence type="predicted"/>
<dbReference type="InterPro" id="IPR026634">
    <property type="entry name" value="TPST-like"/>
</dbReference>
<name>A0A9J7AWG0_9PROT</name>
<gene>
    <name evidence="2" type="ORF">NUH88_07090</name>
</gene>
<evidence type="ECO:0000256" key="1">
    <source>
        <dbReference type="ARBA" id="ARBA00022679"/>
    </source>
</evidence>
<dbReference type="RefSeq" id="WP_257770954.1">
    <property type="nucleotide sequence ID" value="NZ_CP102480.1"/>
</dbReference>
<protein>
    <submittedName>
        <fullName evidence="2">Sulfotransferase</fullName>
    </submittedName>
</protein>
<dbReference type="GO" id="GO:0008476">
    <property type="term" value="F:protein-tyrosine sulfotransferase activity"/>
    <property type="evidence" value="ECO:0007669"/>
    <property type="project" value="InterPro"/>
</dbReference>
<dbReference type="PANTHER" id="PTHR12788:SF10">
    <property type="entry name" value="PROTEIN-TYROSINE SULFOTRANSFERASE"/>
    <property type="match status" value="1"/>
</dbReference>
<dbReference type="KEGG" id="naci:NUH88_07090"/>
<dbReference type="EMBL" id="CP102480">
    <property type="protein sequence ID" value="UUX51454.1"/>
    <property type="molecule type" value="Genomic_DNA"/>
</dbReference>
<dbReference type="SUPFAM" id="SSF52540">
    <property type="entry name" value="P-loop containing nucleoside triphosphate hydrolases"/>
    <property type="match status" value="1"/>
</dbReference>
<organism evidence="2 3">
    <name type="scientific">Nisaea acidiphila</name>
    <dbReference type="NCBI Taxonomy" id="1862145"/>
    <lineage>
        <taxon>Bacteria</taxon>
        <taxon>Pseudomonadati</taxon>
        <taxon>Pseudomonadota</taxon>
        <taxon>Alphaproteobacteria</taxon>
        <taxon>Rhodospirillales</taxon>
        <taxon>Thalassobaculaceae</taxon>
        <taxon>Nisaea</taxon>
    </lineage>
</organism>
<dbReference type="Proteomes" id="UP001060336">
    <property type="component" value="Chromosome"/>
</dbReference>
<accession>A0A9J7AWG0</accession>
<sequence>MSDPFEPVHASLRRLPVFFVGGLPRSGTTWMQQLLNAHPELLCLGESRFADDLIPLLYQAMKQYGQKQMDPDRFWAPSVRPPMPEHTGPIFRSAFAALAGANIGDKNPDRLVAIGEKTPENIGALKMLWKAFPGSRFIHIVRDPRDGAVSGFVRFQRKIPKDFSREKYIAEYSRNWITRIRAVREDSGGSADYLEVRYEDLHANTGTVAAELFGFLGASTASELVAEAVKAASFETLSGGRQQGEEDPASHYRLGRAGGWREVLSTAEAEIAAREAGPLLAELDYI</sequence>
<dbReference type="Pfam" id="PF13469">
    <property type="entry name" value="Sulfotransfer_3"/>
    <property type="match status" value="1"/>
</dbReference>
<dbReference type="Gene3D" id="3.40.50.300">
    <property type="entry name" value="P-loop containing nucleotide triphosphate hydrolases"/>
    <property type="match status" value="1"/>
</dbReference>
<dbReference type="PANTHER" id="PTHR12788">
    <property type="entry name" value="PROTEIN-TYROSINE SULFOTRANSFERASE 2"/>
    <property type="match status" value="1"/>
</dbReference>
<dbReference type="InterPro" id="IPR027417">
    <property type="entry name" value="P-loop_NTPase"/>
</dbReference>
<evidence type="ECO:0000313" key="3">
    <source>
        <dbReference type="Proteomes" id="UP001060336"/>
    </source>
</evidence>
<reference evidence="2" key="1">
    <citation type="submission" date="2022-08" db="EMBL/GenBank/DDBJ databases">
        <title>Nisaea acidiphila sp. nov., isolated from a marine algal debris and emended description of the genus Nisaea Urios et al. 2008.</title>
        <authorList>
            <person name="Kwon K."/>
        </authorList>
    </citation>
    <scope>NUCLEOTIDE SEQUENCE</scope>
    <source>
        <strain evidence="2">MEBiC11861</strain>
    </source>
</reference>
<dbReference type="AlphaFoldDB" id="A0A9J7AWG0"/>